<comment type="caution">
    <text evidence="2">The sequence shown here is derived from an EMBL/GenBank/DDBJ whole genome shotgun (WGS) entry which is preliminary data.</text>
</comment>
<feature type="region of interest" description="Disordered" evidence="1">
    <location>
        <begin position="35"/>
        <end position="55"/>
    </location>
</feature>
<name>A0A1V8RJR1_9HYPH</name>
<reference evidence="2 3" key="1">
    <citation type="journal article" date="2016" name="Int. J. Syst. Evol. Microbiol.">
        <title>Pseudaminobacter manganicus sp. nov., isolated from sludge of a manganese mine.</title>
        <authorList>
            <person name="Li J."/>
            <person name="Huang J."/>
            <person name="Liao S."/>
            <person name="Wang G."/>
        </authorList>
    </citation>
    <scope>NUCLEOTIDE SEQUENCE [LARGE SCALE GENOMIC DNA]</scope>
    <source>
        <strain evidence="2 3">JH-7</strain>
    </source>
</reference>
<accession>A0A1V8RJR1</accession>
<organism evidence="2 3">
    <name type="scientific">Manganibacter manganicus</name>
    <dbReference type="NCBI Taxonomy" id="1873176"/>
    <lineage>
        <taxon>Bacteria</taxon>
        <taxon>Pseudomonadati</taxon>
        <taxon>Pseudomonadota</taxon>
        <taxon>Alphaproteobacteria</taxon>
        <taxon>Hyphomicrobiales</taxon>
        <taxon>Phyllobacteriaceae</taxon>
        <taxon>Manganibacter</taxon>
    </lineage>
</organism>
<sequence>MISDNIARILPIGVEGSTTMYKSICWTFQNVATQGHQQGKQNEHRQKARSGYHRDTQPIKNTAVEEIFVHHHFSFENDVTIT</sequence>
<protein>
    <submittedName>
        <fullName evidence="2">Uncharacterized protein</fullName>
    </submittedName>
</protein>
<evidence type="ECO:0000256" key="1">
    <source>
        <dbReference type="SAM" id="MobiDB-lite"/>
    </source>
</evidence>
<dbReference type="Proteomes" id="UP000191905">
    <property type="component" value="Unassembled WGS sequence"/>
</dbReference>
<gene>
    <name evidence="2" type="ORF">BFN67_09190</name>
</gene>
<evidence type="ECO:0000313" key="2">
    <source>
        <dbReference type="EMBL" id="OQM73450.1"/>
    </source>
</evidence>
<evidence type="ECO:0000313" key="3">
    <source>
        <dbReference type="Proteomes" id="UP000191905"/>
    </source>
</evidence>
<proteinExistence type="predicted"/>
<dbReference type="EMBL" id="MDET01000059">
    <property type="protein sequence ID" value="OQM73450.1"/>
    <property type="molecule type" value="Genomic_DNA"/>
</dbReference>
<keyword evidence="3" id="KW-1185">Reference proteome</keyword>
<dbReference type="AlphaFoldDB" id="A0A1V8RJR1"/>